<comment type="similarity">
    <text evidence="1">Belongs to the protein prenyltransferase subunit alpha family.</text>
</comment>
<keyword evidence="3" id="KW-0808">Transferase</keyword>
<accession>A0A0C3BLA2</accession>
<dbReference type="GO" id="GO:0005737">
    <property type="term" value="C:cytoplasm"/>
    <property type="evidence" value="ECO:0007669"/>
    <property type="project" value="TreeGrafter"/>
</dbReference>
<reference evidence="6" key="2">
    <citation type="submission" date="2015-01" db="EMBL/GenBank/DDBJ databases">
        <title>Evolutionary Origins and Diversification of the Mycorrhizal Mutualists.</title>
        <authorList>
            <consortium name="DOE Joint Genome Institute"/>
            <consortium name="Mycorrhizal Genomics Consortium"/>
            <person name="Kohler A."/>
            <person name="Kuo A."/>
            <person name="Nagy L.G."/>
            <person name="Floudas D."/>
            <person name="Copeland A."/>
            <person name="Barry K.W."/>
            <person name="Cichocki N."/>
            <person name="Veneault-Fourrey C."/>
            <person name="LaButti K."/>
            <person name="Lindquist E.A."/>
            <person name="Lipzen A."/>
            <person name="Lundell T."/>
            <person name="Morin E."/>
            <person name="Murat C."/>
            <person name="Riley R."/>
            <person name="Ohm R."/>
            <person name="Sun H."/>
            <person name="Tunlid A."/>
            <person name="Henrissat B."/>
            <person name="Grigoriev I.V."/>
            <person name="Hibbett D.S."/>
            <person name="Martin F."/>
        </authorList>
    </citation>
    <scope>NUCLEOTIDE SEQUENCE [LARGE SCALE GENOMIC DNA]</scope>
    <source>
        <strain evidence="6">MAFF 305830</strain>
    </source>
</reference>
<sequence length="341" mass="39190">MAALSETLYHQLYTLLQAKPESIEILPAEWKSSPTNPHHPFEFTENHLGIPKRVYYTTYLQAVRRFEQLLEEAQAKENRTELIEVTCVVLLVNPAHSTCLNKRRALVEEGLLAGKDELTLISSLQLLRESSKSSILWSYRRWILRKLYGAADISHDADSLDGVAIPLESISQELAIATTASEVYPRNYHAWLHRYKCLDSLASSFPSTAPSTLLSQVLRAEEFAITKWVEMNVGDYSAMQYLCHLYTTMEKLGIQHIQMHADEDEGDRSDKKVVTVPFSPWEHATELVQRYPMHESLWYYLRTSHAVQGSPTEINVQISRQEPYFANLERWKTSFESLRGT</sequence>
<dbReference type="Pfam" id="PF01239">
    <property type="entry name" value="PPTA"/>
    <property type="match status" value="1"/>
</dbReference>
<dbReference type="Proteomes" id="UP000054097">
    <property type="component" value="Unassembled WGS sequence"/>
</dbReference>
<evidence type="ECO:0000256" key="1">
    <source>
        <dbReference type="ARBA" id="ARBA00006734"/>
    </source>
</evidence>
<dbReference type="AlphaFoldDB" id="A0A0C3BLA2"/>
<keyword evidence="2" id="KW-0637">Prenyltransferase</keyword>
<dbReference type="PANTHER" id="PTHR11129">
    <property type="entry name" value="PROTEIN FARNESYLTRANSFERASE ALPHA SUBUNIT/RAB GERANYLGERANYL TRANSFERASE ALPHA SUBUNIT"/>
    <property type="match status" value="1"/>
</dbReference>
<evidence type="ECO:0008006" key="7">
    <source>
        <dbReference type="Google" id="ProtNLM"/>
    </source>
</evidence>
<evidence type="ECO:0000313" key="5">
    <source>
        <dbReference type="EMBL" id="KIM32849.1"/>
    </source>
</evidence>
<evidence type="ECO:0000256" key="2">
    <source>
        <dbReference type="ARBA" id="ARBA00022602"/>
    </source>
</evidence>
<dbReference type="OrthoDB" id="1924260at2759"/>
<dbReference type="EMBL" id="KN824279">
    <property type="protein sequence ID" value="KIM32849.1"/>
    <property type="molecule type" value="Genomic_DNA"/>
</dbReference>
<dbReference type="HOGENOM" id="CLU_066043_0_0_1"/>
<reference evidence="5 6" key="1">
    <citation type="submission" date="2014-04" db="EMBL/GenBank/DDBJ databases">
        <authorList>
            <consortium name="DOE Joint Genome Institute"/>
            <person name="Kuo A."/>
            <person name="Zuccaro A."/>
            <person name="Kohler A."/>
            <person name="Nagy L.G."/>
            <person name="Floudas D."/>
            <person name="Copeland A."/>
            <person name="Barry K.W."/>
            <person name="Cichocki N."/>
            <person name="Veneault-Fourrey C."/>
            <person name="LaButti K."/>
            <person name="Lindquist E.A."/>
            <person name="Lipzen A."/>
            <person name="Lundell T."/>
            <person name="Morin E."/>
            <person name="Murat C."/>
            <person name="Sun H."/>
            <person name="Tunlid A."/>
            <person name="Henrissat B."/>
            <person name="Grigoriev I.V."/>
            <person name="Hibbett D.S."/>
            <person name="Martin F."/>
            <person name="Nordberg H.P."/>
            <person name="Cantor M.N."/>
            <person name="Hua S.X."/>
        </authorList>
    </citation>
    <scope>NUCLEOTIDE SEQUENCE [LARGE SCALE GENOMIC DNA]</scope>
    <source>
        <strain evidence="5 6">MAFF 305830</strain>
    </source>
</reference>
<keyword evidence="6" id="KW-1185">Reference proteome</keyword>
<evidence type="ECO:0000256" key="3">
    <source>
        <dbReference type="ARBA" id="ARBA00022679"/>
    </source>
</evidence>
<proteinExistence type="inferred from homology"/>
<keyword evidence="4" id="KW-0677">Repeat</keyword>
<protein>
    <recommendedName>
        <fullName evidence="7">Protein prenylyltransferase</fullName>
    </recommendedName>
</protein>
<evidence type="ECO:0000256" key="4">
    <source>
        <dbReference type="ARBA" id="ARBA00022737"/>
    </source>
</evidence>
<dbReference type="SUPFAM" id="SSF48439">
    <property type="entry name" value="Protein prenylyltransferase"/>
    <property type="match status" value="1"/>
</dbReference>
<dbReference type="GO" id="GO:0008318">
    <property type="term" value="F:protein prenyltransferase activity"/>
    <property type="evidence" value="ECO:0007669"/>
    <property type="project" value="InterPro"/>
</dbReference>
<dbReference type="PANTHER" id="PTHR11129:SF3">
    <property type="entry name" value="PROTEIN PRENYLTRANSFERASE ALPHA SUBUNIT REPEAT-CONTAINING PROTEIN 1"/>
    <property type="match status" value="1"/>
</dbReference>
<gene>
    <name evidence="5" type="ORF">M408DRAFT_326572</name>
</gene>
<evidence type="ECO:0000313" key="6">
    <source>
        <dbReference type="Proteomes" id="UP000054097"/>
    </source>
</evidence>
<name>A0A0C3BLA2_SERVB</name>
<dbReference type="Gene3D" id="1.25.40.120">
    <property type="entry name" value="Protein prenylyltransferase"/>
    <property type="match status" value="1"/>
</dbReference>
<dbReference type="InterPro" id="IPR002088">
    <property type="entry name" value="Prenyl_trans_a"/>
</dbReference>
<dbReference type="PROSITE" id="PS51147">
    <property type="entry name" value="PFTA"/>
    <property type="match status" value="1"/>
</dbReference>
<organism evidence="5 6">
    <name type="scientific">Serendipita vermifera MAFF 305830</name>
    <dbReference type="NCBI Taxonomy" id="933852"/>
    <lineage>
        <taxon>Eukaryota</taxon>
        <taxon>Fungi</taxon>
        <taxon>Dikarya</taxon>
        <taxon>Basidiomycota</taxon>
        <taxon>Agaricomycotina</taxon>
        <taxon>Agaricomycetes</taxon>
        <taxon>Sebacinales</taxon>
        <taxon>Serendipitaceae</taxon>
        <taxon>Serendipita</taxon>
    </lineage>
</organism>